<keyword evidence="2" id="KW-0812">Transmembrane</keyword>
<reference evidence="9" key="1">
    <citation type="journal article" date="2012" name="Nature">
        <title>The oyster genome reveals stress adaptation and complexity of shell formation.</title>
        <authorList>
            <person name="Zhang G."/>
            <person name="Fang X."/>
            <person name="Guo X."/>
            <person name="Li L."/>
            <person name="Luo R."/>
            <person name="Xu F."/>
            <person name="Yang P."/>
            <person name="Zhang L."/>
            <person name="Wang X."/>
            <person name="Qi H."/>
            <person name="Xiong Z."/>
            <person name="Que H."/>
            <person name="Xie Y."/>
            <person name="Holland P.W."/>
            <person name="Paps J."/>
            <person name="Zhu Y."/>
            <person name="Wu F."/>
            <person name="Chen Y."/>
            <person name="Wang J."/>
            <person name="Peng C."/>
            <person name="Meng J."/>
            <person name="Yang L."/>
            <person name="Liu J."/>
            <person name="Wen B."/>
            <person name="Zhang N."/>
            <person name="Huang Z."/>
            <person name="Zhu Q."/>
            <person name="Feng Y."/>
            <person name="Mount A."/>
            <person name="Hedgecock D."/>
            <person name="Xu Z."/>
            <person name="Liu Y."/>
            <person name="Domazet-Loso T."/>
            <person name="Du Y."/>
            <person name="Sun X."/>
            <person name="Zhang S."/>
            <person name="Liu B."/>
            <person name="Cheng P."/>
            <person name="Jiang X."/>
            <person name="Li J."/>
            <person name="Fan D."/>
            <person name="Wang W."/>
            <person name="Fu W."/>
            <person name="Wang T."/>
            <person name="Wang B."/>
            <person name="Zhang J."/>
            <person name="Peng Z."/>
            <person name="Li Y."/>
            <person name="Li N."/>
            <person name="Wang J."/>
            <person name="Chen M."/>
            <person name="He Y."/>
            <person name="Tan F."/>
            <person name="Song X."/>
            <person name="Zheng Q."/>
            <person name="Huang R."/>
            <person name="Yang H."/>
            <person name="Du X."/>
            <person name="Chen L."/>
            <person name="Yang M."/>
            <person name="Gaffney P.M."/>
            <person name="Wang S."/>
            <person name="Luo L."/>
            <person name="She Z."/>
            <person name="Ming Y."/>
            <person name="Huang W."/>
            <person name="Zhang S."/>
            <person name="Huang B."/>
            <person name="Zhang Y."/>
            <person name="Qu T."/>
            <person name="Ni P."/>
            <person name="Miao G."/>
            <person name="Wang J."/>
            <person name="Wang Q."/>
            <person name="Steinberg C.E."/>
            <person name="Wang H."/>
            <person name="Li N."/>
            <person name="Qian L."/>
            <person name="Zhang G."/>
            <person name="Li Y."/>
            <person name="Yang H."/>
            <person name="Liu X."/>
            <person name="Wang J."/>
            <person name="Yin Y."/>
            <person name="Wang J."/>
        </authorList>
    </citation>
    <scope>NUCLEOTIDE SEQUENCE [LARGE SCALE GENOMIC DNA]</scope>
    <source>
        <strain evidence="9">05x7-T-G4-1.051#20</strain>
    </source>
</reference>
<evidence type="ECO:0000256" key="2">
    <source>
        <dbReference type="ARBA" id="ARBA00022692"/>
    </source>
</evidence>
<dbReference type="GO" id="GO:0005886">
    <property type="term" value="C:plasma membrane"/>
    <property type="evidence" value="ECO:0007669"/>
    <property type="project" value="TreeGrafter"/>
</dbReference>
<keyword evidence="7" id="KW-0807">Transducer</keyword>
<dbReference type="EMBL" id="JH816387">
    <property type="protein sequence ID" value="EKC36478.1"/>
    <property type="molecule type" value="Genomic_DNA"/>
</dbReference>
<organism evidence="9">
    <name type="scientific">Magallana gigas</name>
    <name type="common">Pacific oyster</name>
    <name type="synonym">Crassostrea gigas</name>
    <dbReference type="NCBI Taxonomy" id="29159"/>
    <lineage>
        <taxon>Eukaryota</taxon>
        <taxon>Metazoa</taxon>
        <taxon>Spiralia</taxon>
        <taxon>Lophotrochozoa</taxon>
        <taxon>Mollusca</taxon>
        <taxon>Bivalvia</taxon>
        <taxon>Autobranchia</taxon>
        <taxon>Pteriomorphia</taxon>
        <taxon>Ostreida</taxon>
        <taxon>Ostreoidea</taxon>
        <taxon>Ostreidae</taxon>
        <taxon>Magallana</taxon>
    </lineage>
</organism>
<evidence type="ECO:0000256" key="1">
    <source>
        <dbReference type="ARBA" id="ARBA00004141"/>
    </source>
</evidence>
<evidence type="ECO:0000259" key="8">
    <source>
        <dbReference type="PROSITE" id="PS50262"/>
    </source>
</evidence>
<feature type="domain" description="G-protein coupled receptors family 1 profile" evidence="8">
    <location>
        <begin position="1"/>
        <end position="108"/>
    </location>
</feature>
<keyword evidence="5" id="KW-0472">Membrane</keyword>
<sequence>MELQNVLHERWPCFNEFERFPYLCSHKESFLFFVQDEDSMISEVVKMLITIVTFFGLCWLPLHSFILVMEITNMDRWADSDLQKVLGHLYFVAHWLAMSNSFVNPIIYGFMNDNFRYDLRALLFQLSPCIIRHSRGRHKVVKKKSRGNGYQLYKYTCANTSDSCSSKDKPFGRSRTQHYRGESKPISGDVTWFRVIGHGVHWTNLFPSHWA</sequence>
<evidence type="ECO:0000256" key="6">
    <source>
        <dbReference type="ARBA" id="ARBA00023170"/>
    </source>
</evidence>
<accession>K1QS29</accession>
<comment type="subcellular location">
    <subcellularLocation>
        <location evidence="1">Membrane</location>
        <topology evidence="1">Multi-pass membrane protein</topology>
    </subcellularLocation>
</comment>
<dbReference type="PANTHER" id="PTHR45695">
    <property type="entry name" value="LEUCOKININ RECEPTOR-RELATED"/>
    <property type="match status" value="1"/>
</dbReference>
<dbReference type="PRINTS" id="PR00237">
    <property type="entry name" value="GPCRRHODOPSN"/>
</dbReference>
<keyword evidence="3" id="KW-1133">Transmembrane helix</keyword>
<dbReference type="PROSITE" id="PS50262">
    <property type="entry name" value="G_PROTEIN_RECEP_F1_2"/>
    <property type="match status" value="1"/>
</dbReference>
<keyword evidence="6 9" id="KW-0675">Receptor</keyword>
<dbReference type="SUPFAM" id="SSF81321">
    <property type="entry name" value="Family A G protein-coupled receptor-like"/>
    <property type="match status" value="1"/>
</dbReference>
<dbReference type="InterPro" id="IPR000276">
    <property type="entry name" value="GPCR_Rhodpsn"/>
</dbReference>
<evidence type="ECO:0000313" key="9">
    <source>
        <dbReference type="EMBL" id="EKC36478.1"/>
    </source>
</evidence>
<protein>
    <submittedName>
        <fullName evidence="9">Neuropeptide FF receptor 2</fullName>
    </submittedName>
</protein>
<name>K1QS29_MAGGI</name>
<dbReference type="AlphaFoldDB" id="K1QS29"/>
<keyword evidence="4" id="KW-0297">G-protein coupled receptor</keyword>
<dbReference type="GO" id="GO:0004930">
    <property type="term" value="F:G protein-coupled receptor activity"/>
    <property type="evidence" value="ECO:0007669"/>
    <property type="project" value="UniProtKB-KW"/>
</dbReference>
<dbReference type="InterPro" id="IPR017452">
    <property type="entry name" value="GPCR_Rhodpsn_7TM"/>
</dbReference>
<evidence type="ECO:0000256" key="4">
    <source>
        <dbReference type="ARBA" id="ARBA00023040"/>
    </source>
</evidence>
<dbReference type="HOGENOM" id="CLU_1305931_0_0_1"/>
<dbReference type="PANTHER" id="PTHR45695:SF9">
    <property type="entry name" value="LEUCOKININ RECEPTOR"/>
    <property type="match status" value="1"/>
</dbReference>
<dbReference type="Gene3D" id="1.20.1070.10">
    <property type="entry name" value="Rhodopsin 7-helix transmembrane proteins"/>
    <property type="match status" value="1"/>
</dbReference>
<evidence type="ECO:0000256" key="5">
    <source>
        <dbReference type="ARBA" id="ARBA00023136"/>
    </source>
</evidence>
<gene>
    <name evidence="9" type="ORF">CGI_10027017</name>
</gene>
<dbReference type="Pfam" id="PF00001">
    <property type="entry name" value="7tm_1"/>
    <property type="match status" value="1"/>
</dbReference>
<proteinExistence type="predicted"/>
<dbReference type="InParanoid" id="K1QS29"/>
<evidence type="ECO:0000256" key="7">
    <source>
        <dbReference type="ARBA" id="ARBA00023224"/>
    </source>
</evidence>
<evidence type="ECO:0000256" key="3">
    <source>
        <dbReference type="ARBA" id="ARBA00022989"/>
    </source>
</evidence>